<dbReference type="PANTHER" id="PTHR22663">
    <property type="entry name" value="RING FINGER PROTEIN NARYA-RELATED"/>
    <property type="match status" value="1"/>
</dbReference>
<reference evidence="7 8" key="1">
    <citation type="submission" date="2015-07" db="EMBL/GenBank/DDBJ databases">
        <title>The genome of Eufriesea mexicana.</title>
        <authorList>
            <person name="Pan H."/>
            <person name="Kapheim K."/>
        </authorList>
    </citation>
    <scope>NUCLEOTIDE SEQUENCE [LARGE SCALE GENOMIC DNA]</scope>
    <source>
        <strain evidence="7">0111107269</strain>
        <tissue evidence="7">Whole body</tissue>
    </source>
</reference>
<name>A0A310SHW8_9HYME</name>
<dbReference type="GO" id="GO:0016925">
    <property type="term" value="P:protein sumoylation"/>
    <property type="evidence" value="ECO:0007669"/>
    <property type="project" value="TreeGrafter"/>
</dbReference>
<dbReference type="EMBL" id="KQ768090">
    <property type="protein sequence ID" value="OAD53190.1"/>
    <property type="molecule type" value="Genomic_DNA"/>
</dbReference>
<dbReference type="InterPro" id="IPR042123">
    <property type="entry name" value="Zip3/RNF212-like"/>
</dbReference>
<accession>A0A310SHW8</accession>
<evidence type="ECO:0000256" key="4">
    <source>
        <dbReference type="ARBA" id="ARBA00023254"/>
    </source>
</evidence>
<dbReference type="Gene3D" id="3.30.40.10">
    <property type="entry name" value="Zinc/RING finger domain, C3HC4 (zinc finger)"/>
    <property type="match status" value="1"/>
</dbReference>
<organism evidence="7 8">
    <name type="scientific">Eufriesea mexicana</name>
    <dbReference type="NCBI Taxonomy" id="516756"/>
    <lineage>
        <taxon>Eukaryota</taxon>
        <taxon>Metazoa</taxon>
        <taxon>Ecdysozoa</taxon>
        <taxon>Arthropoda</taxon>
        <taxon>Hexapoda</taxon>
        <taxon>Insecta</taxon>
        <taxon>Pterygota</taxon>
        <taxon>Neoptera</taxon>
        <taxon>Endopterygota</taxon>
        <taxon>Hymenoptera</taxon>
        <taxon>Apocrita</taxon>
        <taxon>Aculeata</taxon>
        <taxon>Apoidea</taxon>
        <taxon>Anthophila</taxon>
        <taxon>Apidae</taxon>
        <taxon>Eufriesea</taxon>
    </lineage>
</organism>
<dbReference type="GO" id="GO:0019789">
    <property type="term" value="F:SUMO transferase activity"/>
    <property type="evidence" value="ECO:0007669"/>
    <property type="project" value="InterPro"/>
</dbReference>
<dbReference type="InterPro" id="IPR001841">
    <property type="entry name" value="Znf_RING"/>
</dbReference>
<keyword evidence="3" id="KW-0862">Zinc</keyword>
<protein>
    <recommendedName>
        <fullName evidence="6">RING-type domain-containing protein</fullName>
    </recommendedName>
</protein>
<feature type="domain" description="RING-type" evidence="6">
    <location>
        <begin position="6"/>
        <end position="45"/>
    </location>
</feature>
<evidence type="ECO:0000256" key="3">
    <source>
        <dbReference type="ARBA" id="ARBA00022833"/>
    </source>
</evidence>
<feature type="non-terminal residue" evidence="7">
    <location>
        <position position="98"/>
    </location>
</feature>
<dbReference type="GO" id="GO:0000795">
    <property type="term" value="C:synaptonemal complex"/>
    <property type="evidence" value="ECO:0007669"/>
    <property type="project" value="InterPro"/>
</dbReference>
<dbReference type="InterPro" id="IPR017907">
    <property type="entry name" value="Znf_RING_CS"/>
</dbReference>
<dbReference type="Pfam" id="PF14634">
    <property type="entry name" value="zf-RING_5"/>
    <property type="match status" value="1"/>
</dbReference>
<evidence type="ECO:0000313" key="7">
    <source>
        <dbReference type="EMBL" id="OAD53190.1"/>
    </source>
</evidence>
<sequence length="98" mass="11415">MDMYICNKCSSTTYRGKKPFCLTQCGHIYCQGCIQQAEKQCPQCQQMDIFSIELQQPSLSRVENFFAPLNESLESLHKICGFQNNQMEILIQRFHEIV</sequence>
<dbReference type="Proteomes" id="UP000250275">
    <property type="component" value="Unassembled WGS sequence"/>
</dbReference>
<gene>
    <name evidence="7" type="ORF">WN48_10608</name>
</gene>
<evidence type="ECO:0000259" key="6">
    <source>
        <dbReference type="PROSITE" id="PS50089"/>
    </source>
</evidence>
<dbReference type="PANTHER" id="PTHR22663:SF17">
    <property type="entry name" value="RING FINGER PROTEIN NARYA-RELATED"/>
    <property type="match status" value="1"/>
</dbReference>
<dbReference type="GO" id="GO:0007131">
    <property type="term" value="P:reciprocal meiotic recombination"/>
    <property type="evidence" value="ECO:0007669"/>
    <property type="project" value="InterPro"/>
</dbReference>
<dbReference type="SUPFAM" id="SSF57850">
    <property type="entry name" value="RING/U-box"/>
    <property type="match status" value="1"/>
</dbReference>
<keyword evidence="1" id="KW-0479">Metal-binding</keyword>
<dbReference type="OrthoDB" id="2535391at2759"/>
<dbReference type="PROSITE" id="PS00518">
    <property type="entry name" value="ZF_RING_1"/>
    <property type="match status" value="1"/>
</dbReference>
<keyword evidence="2 5" id="KW-0863">Zinc-finger</keyword>
<evidence type="ECO:0000256" key="1">
    <source>
        <dbReference type="ARBA" id="ARBA00022723"/>
    </source>
</evidence>
<dbReference type="GO" id="GO:0007129">
    <property type="term" value="P:homologous chromosome pairing at meiosis"/>
    <property type="evidence" value="ECO:0007669"/>
    <property type="project" value="TreeGrafter"/>
</dbReference>
<keyword evidence="4" id="KW-0469">Meiosis</keyword>
<dbReference type="PROSITE" id="PS50089">
    <property type="entry name" value="ZF_RING_2"/>
    <property type="match status" value="1"/>
</dbReference>
<evidence type="ECO:0000256" key="5">
    <source>
        <dbReference type="PROSITE-ProRule" id="PRU00175"/>
    </source>
</evidence>
<dbReference type="InterPro" id="IPR013083">
    <property type="entry name" value="Znf_RING/FYVE/PHD"/>
</dbReference>
<proteinExistence type="predicted"/>
<dbReference type="SMART" id="SM00184">
    <property type="entry name" value="RING"/>
    <property type="match status" value="1"/>
</dbReference>
<keyword evidence="8" id="KW-1185">Reference proteome</keyword>
<dbReference type="AlphaFoldDB" id="A0A310SHW8"/>
<dbReference type="GO" id="GO:0008270">
    <property type="term" value="F:zinc ion binding"/>
    <property type="evidence" value="ECO:0007669"/>
    <property type="project" value="UniProtKB-KW"/>
</dbReference>
<evidence type="ECO:0000313" key="8">
    <source>
        <dbReference type="Proteomes" id="UP000250275"/>
    </source>
</evidence>
<evidence type="ECO:0000256" key="2">
    <source>
        <dbReference type="ARBA" id="ARBA00022771"/>
    </source>
</evidence>